<proteinExistence type="inferred from homology"/>
<evidence type="ECO:0000256" key="2">
    <source>
        <dbReference type="ARBA" id="ARBA00009853"/>
    </source>
</evidence>
<dbReference type="Proteomes" id="UP001243420">
    <property type="component" value="Chromosome"/>
</dbReference>
<feature type="transmembrane region" description="Helical" evidence="6">
    <location>
        <begin position="253"/>
        <end position="271"/>
    </location>
</feature>
<dbReference type="PANTHER" id="PTHR22911">
    <property type="entry name" value="ACYL-MALONYL CONDENSING ENZYME-RELATED"/>
    <property type="match status" value="1"/>
</dbReference>
<evidence type="ECO:0000256" key="1">
    <source>
        <dbReference type="ARBA" id="ARBA00004141"/>
    </source>
</evidence>
<dbReference type="PANTHER" id="PTHR22911:SF6">
    <property type="entry name" value="SOLUTE CARRIER FAMILY 35 MEMBER G1"/>
    <property type="match status" value="1"/>
</dbReference>
<dbReference type="InterPro" id="IPR000620">
    <property type="entry name" value="EamA_dom"/>
</dbReference>
<feature type="transmembrane region" description="Helical" evidence="6">
    <location>
        <begin position="63"/>
        <end position="84"/>
    </location>
</feature>
<name>A0ABY8LGL4_9RHOB</name>
<protein>
    <submittedName>
        <fullName evidence="8">DMT family transporter</fullName>
    </submittedName>
</protein>
<evidence type="ECO:0000313" key="8">
    <source>
        <dbReference type="EMBL" id="WGH80440.1"/>
    </source>
</evidence>
<feature type="transmembrane region" description="Helical" evidence="6">
    <location>
        <begin position="137"/>
        <end position="159"/>
    </location>
</feature>
<keyword evidence="3 6" id="KW-0812">Transmembrane</keyword>
<evidence type="ECO:0000313" key="9">
    <source>
        <dbReference type="Proteomes" id="UP001243420"/>
    </source>
</evidence>
<keyword evidence="5 6" id="KW-0472">Membrane</keyword>
<dbReference type="Pfam" id="PF00892">
    <property type="entry name" value="EamA"/>
    <property type="match status" value="2"/>
</dbReference>
<feature type="domain" description="EamA" evidence="7">
    <location>
        <begin position="140"/>
        <end position="269"/>
    </location>
</feature>
<comment type="similarity">
    <text evidence="2">Belongs to the drug/metabolite transporter (DMT) superfamily. 10 TMS drug/metabolite exporter (DME) (TC 2.A.7.3) family.</text>
</comment>
<organism evidence="8 9">
    <name type="scientific">Jannaschia ovalis</name>
    <dbReference type="NCBI Taxonomy" id="3038773"/>
    <lineage>
        <taxon>Bacteria</taxon>
        <taxon>Pseudomonadati</taxon>
        <taxon>Pseudomonadota</taxon>
        <taxon>Alphaproteobacteria</taxon>
        <taxon>Rhodobacterales</taxon>
        <taxon>Roseobacteraceae</taxon>
        <taxon>Jannaschia</taxon>
    </lineage>
</organism>
<gene>
    <name evidence="8" type="ORF">P8627_03755</name>
</gene>
<comment type="subcellular location">
    <subcellularLocation>
        <location evidence="1">Membrane</location>
        <topology evidence="1">Multi-pass membrane protein</topology>
    </subcellularLocation>
</comment>
<evidence type="ECO:0000259" key="7">
    <source>
        <dbReference type="Pfam" id="PF00892"/>
    </source>
</evidence>
<dbReference type="EMBL" id="CP122537">
    <property type="protein sequence ID" value="WGH80440.1"/>
    <property type="molecule type" value="Genomic_DNA"/>
</dbReference>
<keyword evidence="9" id="KW-1185">Reference proteome</keyword>
<dbReference type="SUPFAM" id="SSF103481">
    <property type="entry name" value="Multidrug resistance efflux transporter EmrE"/>
    <property type="match status" value="2"/>
</dbReference>
<evidence type="ECO:0000256" key="6">
    <source>
        <dbReference type="SAM" id="Phobius"/>
    </source>
</evidence>
<reference evidence="8 9" key="1">
    <citation type="submission" date="2023-04" db="EMBL/GenBank/DDBJ databases">
        <title>Jannaschia ovalis sp. nov., a marine bacterium isolated from sea tidal flat.</title>
        <authorList>
            <person name="Kwon D.Y."/>
            <person name="Kim J.-J."/>
        </authorList>
    </citation>
    <scope>NUCLEOTIDE SEQUENCE [LARGE SCALE GENOMIC DNA]</scope>
    <source>
        <strain evidence="8 9">GRR-S6-38</strain>
    </source>
</reference>
<feature type="transmembrane region" description="Helical" evidence="6">
    <location>
        <begin position="115"/>
        <end position="131"/>
    </location>
</feature>
<feature type="transmembrane region" description="Helical" evidence="6">
    <location>
        <begin position="227"/>
        <end position="247"/>
    </location>
</feature>
<feature type="domain" description="EamA" evidence="7">
    <location>
        <begin position="2"/>
        <end position="131"/>
    </location>
</feature>
<evidence type="ECO:0000256" key="4">
    <source>
        <dbReference type="ARBA" id="ARBA00022989"/>
    </source>
</evidence>
<accession>A0ABY8LGL4</accession>
<feature type="transmembrane region" description="Helical" evidence="6">
    <location>
        <begin position="171"/>
        <end position="192"/>
    </location>
</feature>
<feature type="transmembrane region" description="Helical" evidence="6">
    <location>
        <begin position="198"/>
        <end position="220"/>
    </location>
</feature>
<evidence type="ECO:0000256" key="3">
    <source>
        <dbReference type="ARBA" id="ARBA00022692"/>
    </source>
</evidence>
<feature type="transmembrane region" description="Helical" evidence="6">
    <location>
        <begin position="34"/>
        <end position="51"/>
    </location>
</feature>
<dbReference type="InterPro" id="IPR037185">
    <property type="entry name" value="EmrE-like"/>
</dbReference>
<sequence length="290" mass="29736">MVAATVFIAATTLLAKALGTAALGAPLHPFQITFGRFLFAAIAVFATVAALRPTIGTAQWRWHLGRVICGWGGVTLMFAAVATIPLAEATAISFLNPIVAMVLAVILMGESAGPVRWSAAAIAVAGAILLLRPGMGVVAPGALLALGAALALGAEVLFIKRLTRTEGPLAILAFSNGIGLVLATLTALPVWQPPTHPQWAAMVALGVLMACAQGCFVNSLRRAETSLVTPFSYLTLVFAGLYDLVIFGVLPDAVGWAGAALIVLGAGLLAWREGRARPALPLTPSGGSRS</sequence>
<keyword evidence="4 6" id="KW-1133">Transmembrane helix</keyword>
<feature type="transmembrane region" description="Helical" evidence="6">
    <location>
        <begin position="90"/>
        <end position="108"/>
    </location>
</feature>
<evidence type="ECO:0000256" key="5">
    <source>
        <dbReference type="ARBA" id="ARBA00023136"/>
    </source>
</evidence>